<name>A0AAD8YCN6_9STRA</name>
<dbReference type="AlphaFoldDB" id="A0AAD8YCN6"/>
<dbReference type="Proteomes" id="UP001224775">
    <property type="component" value="Unassembled WGS sequence"/>
</dbReference>
<dbReference type="EMBL" id="JATAAI010000008">
    <property type="protein sequence ID" value="KAK1743991.1"/>
    <property type="molecule type" value="Genomic_DNA"/>
</dbReference>
<evidence type="ECO:0000313" key="2">
    <source>
        <dbReference type="Proteomes" id="UP001224775"/>
    </source>
</evidence>
<comment type="caution">
    <text evidence="1">The sequence shown here is derived from an EMBL/GenBank/DDBJ whole genome shotgun (WGS) entry which is preliminary data.</text>
</comment>
<reference evidence="1" key="1">
    <citation type="submission" date="2023-06" db="EMBL/GenBank/DDBJ databases">
        <title>Survivors Of The Sea: Transcriptome response of Skeletonema marinoi to long-term dormancy.</title>
        <authorList>
            <person name="Pinder M.I.M."/>
            <person name="Kourtchenko O."/>
            <person name="Robertson E.K."/>
            <person name="Larsson T."/>
            <person name="Maumus F."/>
            <person name="Osuna-Cruz C.M."/>
            <person name="Vancaester E."/>
            <person name="Stenow R."/>
            <person name="Vandepoele K."/>
            <person name="Ploug H."/>
            <person name="Bruchert V."/>
            <person name="Godhe A."/>
            <person name="Topel M."/>
        </authorList>
    </citation>
    <scope>NUCLEOTIDE SEQUENCE</scope>
    <source>
        <strain evidence="1">R05AC</strain>
    </source>
</reference>
<gene>
    <name evidence="1" type="ORF">QTG54_005588</name>
</gene>
<organism evidence="1 2">
    <name type="scientific">Skeletonema marinoi</name>
    <dbReference type="NCBI Taxonomy" id="267567"/>
    <lineage>
        <taxon>Eukaryota</taxon>
        <taxon>Sar</taxon>
        <taxon>Stramenopiles</taxon>
        <taxon>Ochrophyta</taxon>
        <taxon>Bacillariophyta</taxon>
        <taxon>Coscinodiscophyceae</taxon>
        <taxon>Thalassiosirophycidae</taxon>
        <taxon>Thalassiosirales</taxon>
        <taxon>Skeletonemataceae</taxon>
        <taxon>Skeletonema</taxon>
        <taxon>Skeletonema marinoi-dohrnii complex</taxon>
    </lineage>
</organism>
<keyword evidence="2" id="KW-1185">Reference proteome</keyword>
<sequence length="154" mass="17228">MTAPNDSAVEKVDVGALIHREFQLRKAEAAAAAAAESKKTSTSKPYLNRPIIELKLKLGISVNDSQDNESMLVHNATLFRKGENQNLYYEKIERGKRWPKCSADRCTNLPRIRKEECVRSIGQVSHENYATKKGAQNGAVKGGVCWRHGAYRNK</sequence>
<accession>A0AAD8YCN6</accession>
<protein>
    <submittedName>
        <fullName evidence="1">Uncharacterized protein</fullName>
    </submittedName>
</protein>
<proteinExistence type="predicted"/>
<evidence type="ECO:0000313" key="1">
    <source>
        <dbReference type="EMBL" id="KAK1743991.1"/>
    </source>
</evidence>